<dbReference type="PRINTS" id="PR00723">
    <property type="entry name" value="SUBTILISIN"/>
</dbReference>
<evidence type="ECO:0000256" key="4">
    <source>
        <dbReference type="PIRSR" id="PIRSR615500-1"/>
    </source>
</evidence>
<feature type="domain" description="Peptidase S8/S53" evidence="7">
    <location>
        <begin position="224"/>
        <end position="515"/>
    </location>
</feature>
<accession>A0AAP2DL25</accession>
<keyword evidence="1 5" id="KW-0645">Protease</keyword>
<dbReference type="PROSITE" id="PS00136">
    <property type="entry name" value="SUBTILASE_ASP"/>
    <property type="match status" value="1"/>
</dbReference>
<feature type="active site" description="Charge relay system" evidence="4 5">
    <location>
        <position position="269"/>
    </location>
</feature>
<dbReference type="InterPro" id="IPR036852">
    <property type="entry name" value="Peptidase_S8/S53_dom_sf"/>
</dbReference>
<evidence type="ECO:0000256" key="1">
    <source>
        <dbReference type="ARBA" id="ARBA00022670"/>
    </source>
</evidence>
<dbReference type="InterPro" id="IPR023827">
    <property type="entry name" value="Peptidase_S8_Asp-AS"/>
</dbReference>
<dbReference type="Pfam" id="PF00082">
    <property type="entry name" value="Peptidase_S8"/>
    <property type="match status" value="1"/>
</dbReference>
<sequence>MFAYKVKGKKHQLDYSDKFVVIRTKENKPLAASLKKKSSKDLVANLEPFDEYPHKGVYIMKVKEAAKKTIPVRNDVRKQLKTENKIRFAGRALEDPRTGKPVIYTENIVIKFKKDVVTEEIDKLLKSKNLTVSAQQNKMNVTTLLDNVYVVKVPEGSGAEVVFDTVNDLSKHASVEYAYPELITKRKFKVVVSPQQWHLKETQINGTDVRANISVEDAWRISKGKDVTIAIIDDGVDITHPEFSGKVVYPYDATLRTKNPKPKYKDENHGTACAGVACAAGVKAAGVAPEATLMPIRLSSNLGSIEEAEAFAWAIKNGAHIISCSWGPADGEWWNQSDDGDEYPLPELTREIIDKAVTEGRNGKGTIVLFAAGNGNENIEADGYSSNDQVIAVAACNDTNRRSVYSDYGKSVFCCFPSNDFEHEDFNHPAPLTNGIYTTDRRGENGYSRKNYTDDFGGTSSATPGVAGVIALMLSANPNLTIQQVKKILKDTCDKIDKPKGQYDSKGHSIFYGYGKVNAAKAVSAAAKTGKKKKVKK</sequence>
<dbReference type="GO" id="GO:0016020">
    <property type="term" value="C:membrane"/>
    <property type="evidence" value="ECO:0007669"/>
    <property type="project" value="TreeGrafter"/>
</dbReference>
<dbReference type="Gene3D" id="3.40.50.200">
    <property type="entry name" value="Peptidase S8/S53 domain"/>
    <property type="match status" value="1"/>
</dbReference>
<dbReference type="InterPro" id="IPR022398">
    <property type="entry name" value="Peptidase_S8_His-AS"/>
</dbReference>
<evidence type="ECO:0000313" key="8">
    <source>
        <dbReference type="EMBL" id="MBT1695849.1"/>
    </source>
</evidence>
<dbReference type="PROSITE" id="PS51892">
    <property type="entry name" value="SUBTILASE"/>
    <property type="match status" value="1"/>
</dbReference>
<evidence type="ECO:0000313" key="9">
    <source>
        <dbReference type="Proteomes" id="UP001319200"/>
    </source>
</evidence>
<proteinExistence type="inferred from homology"/>
<evidence type="ECO:0000256" key="6">
    <source>
        <dbReference type="RuleBase" id="RU003355"/>
    </source>
</evidence>
<evidence type="ECO:0000259" key="7">
    <source>
        <dbReference type="Pfam" id="PF00082"/>
    </source>
</evidence>
<dbReference type="InterPro" id="IPR015500">
    <property type="entry name" value="Peptidase_S8_subtilisin-rel"/>
</dbReference>
<dbReference type="SUPFAM" id="SSF52743">
    <property type="entry name" value="Subtilisin-like"/>
    <property type="match status" value="1"/>
</dbReference>
<dbReference type="PROSITE" id="PS00137">
    <property type="entry name" value="SUBTILASE_HIS"/>
    <property type="match status" value="1"/>
</dbReference>
<dbReference type="EMBL" id="JAHESF010000002">
    <property type="protein sequence ID" value="MBT1695849.1"/>
    <property type="molecule type" value="Genomic_DNA"/>
</dbReference>
<reference evidence="8 9" key="1">
    <citation type="submission" date="2021-05" db="EMBL/GenBank/DDBJ databases">
        <title>A Polyphasic approach of four new species of the genus Ohtaekwangia: Ohtaekwangia histidinii sp. nov., Ohtaekwangia cretensis sp. nov., Ohtaekwangia indiensis sp. nov., Ohtaekwangia reichenbachii sp. nov. from diverse environment.</title>
        <authorList>
            <person name="Octaviana S."/>
        </authorList>
    </citation>
    <scope>NUCLEOTIDE SEQUENCE [LARGE SCALE GENOMIC DNA]</scope>
    <source>
        <strain evidence="8 9">PWU4</strain>
    </source>
</reference>
<keyword evidence="3 5" id="KW-0720">Serine protease</keyword>
<dbReference type="InterPro" id="IPR023828">
    <property type="entry name" value="Peptidase_S8_Ser-AS"/>
</dbReference>
<evidence type="ECO:0000256" key="2">
    <source>
        <dbReference type="ARBA" id="ARBA00022801"/>
    </source>
</evidence>
<dbReference type="AlphaFoldDB" id="A0AAP2DL25"/>
<dbReference type="Proteomes" id="UP001319200">
    <property type="component" value="Unassembled WGS sequence"/>
</dbReference>
<evidence type="ECO:0000256" key="5">
    <source>
        <dbReference type="PROSITE-ProRule" id="PRU01240"/>
    </source>
</evidence>
<dbReference type="GO" id="GO:0016485">
    <property type="term" value="P:protein processing"/>
    <property type="evidence" value="ECO:0007669"/>
    <property type="project" value="TreeGrafter"/>
</dbReference>
<feature type="active site" description="Charge relay system" evidence="4 5">
    <location>
        <position position="233"/>
    </location>
</feature>
<dbReference type="InterPro" id="IPR000209">
    <property type="entry name" value="Peptidase_S8/S53_dom"/>
</dbReference>
<keyword evidence="2 5" id="KW-0378">Hydrolase</keyword>
<gene>
    <name evidence="8" type="ORF">KK083_03100</name>
</gene>
<dbReference type="GO" id="GO:0004252">
    <property type="term" value="F:serine-type endopeptidase activity"/>
    <property type="evidence" value="ECO:0007669"/>
    <property type="project" value="UniProtKB-UniRule"/>
</dbReference>
<protein>
    <submittedName>
        <fullName evidence="8">S8 family serine peptidase</fullName>
    </submittedName>
</protein>
<name>A0AAP2DL25_9BACT</name>
<dbReference type="InterPro" id="IPR034054">
    <property type="entry name" value="Pep_S8_PrcA"/>
</dbReference>
<comment type="caution">
    <text evidence="8">The sequence shown here is derived from an EMBL/GenBank/DDBJ whole genome shotgun (WGS) entry which is preliminary data.</text>
</comment>
<dbReference type="PANTHER" id="PTHR42884">
    <property type="entry name" value="PROPROTEIN CONVERTASE SUBTILISIN/KEXIN-RELATED"/>
    <property type="match status" value="1"/>
</dbReference>
<dbReference type="PANTHER" id="PTHR42884:SF14">
    <property type="entry name" value="NEUROENDOCRINE CONVERTASE 1"/>
    <property type="match status" value="1"/>
</dbReference>
<keyword evidence="9" id="KW-1185">Reference proteome</keyword>
<dbReference type="PROSITE" id="PS00138">
    <property type="entry name" value="SUBTILASE_SER"/>
    <property type="match status" value="1"/>
</dbReference>
<evidence type="ECO:0000256" key="3">
    <source>
        <dbReference type="ARBA" id="ARBA00022825"/>
    </source>
</evidence>
<organism evidence="8 9">
    <name type="scientific">Chryseosolibacter histidini</name>
    <dbReference type="NCBI Taxonomy" id="2782349"/>
    <lineage>
        <taxon>Bacteria</taxon>
        <taxon>Pseudomonadati</taxon>
        <taxon>Bacteroidota</taxon>
        <taxon>Cytophagia</taxon>
        <taxon>Cytophagales</taxon>
        <taxon>Chryseotaleaceae</taxon>
        <taxon>Chryseosolibacter</taxon>
    </lineage>
</organism>
<dbReference type="CDD" id="cd07498">
    <property type="entry name" value="Peptidases_S8_15"/>
    <property type="match status" value="1"/>
</dbReference>
<comment type="similarity">
    <text evidence="5 6">Belongs to the peptidase S8 family.</text>
</comment>
<dbReference type="RefSeq" id="WP_254160594.1">
    <property type="nucleotide sequence ID" value="NZ_JAHESF010000002.1"/>
</dbReference>
<feature type="active site" description="Charge relay system" evidence="4 5">
    <location>
        <position position="460"/>
    </location>
</feature>